<keyword evidence="1" id="KW-0540">Nuclease</keyword>
<sequence>MSSKQIKCTRIFTNYILYSDGRVFSTITNRFLVGYLDKDGYRIMNIAGKHRKLHRLVAENFIPNPLNLPEVNHKDYDRANCHEDNLEWTDRLGNTVHSKERHEAACAKSYVFCNPEGERVEVFNLSKFCKENNLNLNSMSKVYKGWRNFKSHKGWSRYEKY</sequence>
<keyword evidence="2" id="KW-1185">Reference proteome</keyword>
<name>A0AAE8Y2H5_9CAUD</name>
<dbReference type="InterPro" id="IPR044925">
    <property type="entry name" value="His-Me_finger_sf"/>
</dbReference>
<organism evidence="1 2">
    <name type="scientific">Escherichia phage ULINTec4</name>
    <dbReference type="NCBI Taxonomy" id="2876729"/>
    <lineage>
        <taxon>Viruses</taxon>
        <taxon>Duplodnaviria</taxon>
        <taxon>Heunggongvirae</taxon>
        <taxon>Uroviricota</taxon>
        <taxon>Caudoviricetes</taxon>
        <taxon>Autographivirales</taxon>
        <taxon>Autosignataviridae</taxon>
        <taxon>Molineuxvirinae</taxon>
        <taxon>Vectrevirus</taxon>
        <taxon>Vectrevirus ULINTec4</taxon>
    </lineage>
</organism>
<protein>
    <submittedName>
        <fullName evidence="1">HNH homing endonuclease</fullName>
    </submittedName>
</protein>
<dbReference type="InterPro" id="IPR036388">
    <property type="entry name" value="WH-like_DNA-bd_sf"/>
</dbReference>
<evidence type="ECO:0000313" key="2">
    <source>
        <dbReference type="Proteomes" id="UP000827958"/>
    </source>
</evidence>
<proteinExistence type="predicted"/>
<dbReference type="Gene3D" id="1.10.10.10">
    <property type="entry name" value="Winged helix-like DNA-binding domain superfamily/Winged helix DNA-binding domain"/>
    <property type="match status" value="1"/>
</dbReference>
<keyword evidence="1" id="KW-0255">Endonuclease</keyword>
<accession>A0AAE8Y2H5</accession>
<dbReference type="SUPFAM" id="SSF54060">
    <property type="entry name" value="His-Me finger endonucleases"/>
    <property type="match status" value="1"/>
</dbReference>
<dbReference type="Proteomes" id="UP000827958">
    <property type="component" value="Segment"/>
</dbReference>
<dbReference type="Gene3D" id="3.90.75.20">
    <property type="match status" value="1"/>
</dbReference>
<keyword evidence="1" id="KW-0378">Hydrolase</keyword>
<dbReference type="EMBL" id="MZ997839">
    <property type="protein sequence ID" value="UCR91769.1"/>
    <property type="molecule type" value="Genomic_DNA"/>
</dbReference>
<evidence type="ECO:0000313" key="1">
    <source>
        <dbReference type="EMBL" id="UCR91769.1"/>
    </source>
</evidence>
<dbReference type="GO" id="GO:0004519">
    <property type="term" value="F:endonuclease activity"/>
    <property type="evidence" value="ECO:0007669"/>
    <property type="project" value="UniProtKB-KW"/>
</dbReference>
<reference evidence="1 2" key="1">
    <citation type="submission" date="2021-08" db="EMBL/GenBank/DDBJ databases">
        <title>In vitro characterization and in vivo efficacy assessment in Galleria mellonella larvae of newly isolated bacteriophages against Escherichia coli K1.</title>
        <authorList>
            <person name="Antoine C."/>
            <person name="Laforet F."/>
            <person name="Blasdel-Reuter B."/>
            <person name="Fall A."/>
            <person name="Duprez J.-N."/>
            <person name="Mainil J."/>
            <person name="Delcenserie V."/>
            <person name="Thiry D."/>
        </authorList>
    </citation>
    <scope>NUCLEOTIDE SEQUENCE [LARGE SCALE GENOMIC DNA]</scope>
</reference>